<feature type="transmembrane region" description="Helical" evidence="1">
    <location>
        <begin position="48"/>
        <end position="69"/>
    </location>
</feature>
<evidence type="ECO:0000313" key="2">
    <source>
        <dbReference type="EMBL" id="MFC3453366.1"/>
    </source>
</evidence>
<evidence type="ECO:0008006" key="4">
    <source>
        <dbReference type="Google" id="ProtNLM"/>
    </source>
</evidence>
<feature type="transmembrane region" description="Helical" evidence="1">
    <location>
        <begin position="17"/>
        <end position="36"/>
    </location>
</feature>
<keyword evidence="1" id="KW-0472">Membrane</keyword>
<keyword evidence="1" id="KW-0812">Transmembrane</keyword>
<reference evidence="3" key="1">
    <citation type="journal article" date="2019" name="Int. J. Syst. Evol. Microbiol.">
        <title>The Global Catalogue of Microorganisms (GCM) 10K type strain sequencing project: providing services to taxonomists for standard genome sequencing and annotation.</title>
        <authorList>
            <consortium name="The Broad Institute Genomics Platform"/>
            <consortium name="The Broad Institute Genome Sequencing Center for Infectious Disease"/>
            <person name="Wu L."/>
            <person name="Ma J."/>
        </authorList>
    </citation>
    <scope>NUCLEOTIDE SEQUENCE [LARGE SCALE GENOMIC DNA]</scope>
    <source>
        <strain evidence="3">CGMCC 4.7676</strain>
    </source>
</reference>
<name>A0ABV7P4H0_9PSEU</name>
<accession>A0ABV7P4H0</accession>
<keyword evidence="1" id="KW-1133">Transmembrane helix</keyword>
<dbReference type="RefSeq" id="WP_378242125.1">
    <property type="nucleotide sequence ID" value="NZ_JBHRWK010000048.1"/>
</dbReference>
<keyword evidence="3" id="KW-1185">Reference proteome</keyword>
<dbReference type="Proteomes" id="UP001595645">
    <property type="component" value="Unassembled WGS sequence"/>
</dbReference>
<dbReference type="EMBL" id="JBHRWK010000048">
    <property type="protein sequence ID" value="MFC3453366.1"/>
    <property type="molecule type" value="Genomic_DNA"/>
</dbReference>
<sequence>MIGVGVIAVATIVVRRIGVLVFGLASMAGQLLGAVLLDTLTPGPRPSFATFVGVAITFLALVLAAHPCFRRSETVQEGS</sequence>
<gene>
    <name evidence="2" type="ORF">ACFOSH_28350</name>
</gene>
<evidence type="ECO:0000256" key="1">
    <source>
        <dbReference type="SAM" id="Phobius"/>
    </source>
</evidence>
<proteinExistence type="predicted"/>
<comment type="caution">
    <text evidence="2">The sequence shown here is derived from an EMBL/GenBank/DDBJ whole genome shotgun (WGS) entry which is preliminary data.</text>
</comment>
<organism evidence="2 3">
    <name type="scientific">Amycolatopsis speibonae</name>
    <dbReference type="NCBI Taxonomy" id="1450224"/>
    <lineage>
        <taxon>Bacteria</taxon>
        <taxon>Bacillati</taxon>
        <taxon>Actinomycetota</taxon>
        <taxon>Actinomycetes</taxon>
        <taxon>Pseudonocardiales</taxon>
        <taxon>Pseudonocardiaceae</taxon>
        <taxon>Amycolatopsis</taxon>
    </lineage>
</organism>
<protein>
    <recommendedName>
        <fullName evidence="4">EamA-like transporter family protein</fullName>
    </recommendedName>
</protein>
<evidence type="ECO:0000313" key="3">
    <source>
        <dbReference type="Proteomes" id="UP001595645"/>
    </source>
</evidence>